<dbReference type="AlphaFoldDB" id="A0AA88IYG2"/>
<evidence type="ECO:0000256" key="1">
    <source>
        <dbReference type="SAM" id="MobiDB-lite"/>
    </source>
</evidence>
<evidence type="ECO:0000313" key="3">
    <source>
        <dbReference type="Proteomes" id="UP001187192"/>
    </source>
</evidence>
<feature type="compositionally biased region" description="Basic and acidic residues" evidence="1">
    <location>
        <begin position="57"/>
        <end position="68"/>
    </location>
</feature>
<gene>
    <name evidence="2" type="ORF">TIFTF001_026520</name>
</gene>
<comment type="caution">
    <text evidence="2">The sequence shown here is derived from an EMBL/GenBank/DDBJ whole genome shotgun (WGS) entry which is preliminary data.</text>
</comment>
<accession>A0AA88IYG2</accession>
<dbReference type="EMBL" id="BTGU01000070">
    <property type="protein sequence ID" value="GMN57426.1"/>
    <property type="molecule type" value="Genomic_DNA"/>
</dbReference>
<reference evidence="2" key="1">
    <citation type="submission" date="2023-07" db="EMBL/GenBank/DDBJ databases">
        <title>draft genome sequence of fig (Ficus carica).</title>
        <authorList>
            <person name="Takahashi T."/>
            <person name="Nishimura K."/>
        </authorList>
    </citation>
    <scope>NUCLEOTIDE SEQUENCE</scope>
</reference>
<feature type="region of interest" description="Disordered" evidence="1">
    <location>
        <begin position="1"/>
        <end position="107"/>
    </location>
</feature>
<name>A0AA88IYG2_FICCA</name>
<dbReference type="Proteomes" id="UP001187192">
    <property type="component" value="Unassembled WGS sequence"/>
</dbReference>
<feature type="compositionally biased region" description="Gly residues" evidence="1">
    <location>
        <begin position="33"/>
        <end position="43"/>
    </location>
</feature>
<organism evidence="2 3">
    <name type="scientific">Ficus carica</name>
    <name type="common">Common fig</name>
    <dbReference type="NCBI Taxonomy" id="3494"/>
    <lineage>
        <taxon>Eukaryota</taxon>
        <taxon>Viridiplantae</taxon>
        <taxon>Streptophyta</taxon>
        <taxon>Embryophyta</taxon>
        <taxon>Tracheophyta</taxon>
        <taxon>Spermatophyta</taxon>
        <taxon>Magnoliopsida</taxon>
        <taxon>eudicotyledons</taxon>
        <taxon>Gunneridae</taxon>
        <taxon>Pentapetalae</taxon>
        <taxon>rosids</taxon>
        <taxon>fabids</taxon>
        <taxon>Rosales</taxon>
        <taxon>Moraceae</taxon>
        <taxon>Ficeae</taxon>
        <taxon>Ficus</taxon>
    </lineage>
</organism>
<keyword evidence="3" id="KW-1185">Reference proteome</keyword>
<protein>
    <submittedName>
        <fullName evidence="2">Uncharacterized protein</fullName>
    </submittedName>
</protein>
<evidence type="ECO:0000313" key="2">
    <source>
        <dbReference type="EMBL" id="GMN57426.1"/>
    </source>
</evidence>
<feature type="compositionally biased region" description="Basic and acidic residues" evidence="1">
    <location>
        <begin position="13"/>
        <end position="26"/>
    </location>
</feature>
<proteinExistence type="predicted"/>
<sequence>MGERIRERKGKRERRERERGRERNEGRQSAGWPGLGQVVGGPEVGRRHLSPAAGRSRATEKTLGEKDNVSCCRRRSSRRDPKNGDGANEIATVPTGSPQCRCDRDMADKDRYSPPIFLAKLATEGCRPTVKVGRSGRSATRAWSVIGAVDDGRRYVIGEKRARREKEKEERER</sequence>